<organism evidence="2">
    <name type="scientific">Burkholderia stagnalis</name>
    <dbReference type="NCBI Taxonomy" id="1503054"/>
    <lineage>
        <taxon>Bacteria</taxon>
        <taxon>Pseudomonadati</taxon>
        <taxon>Pseudomonadota</taxon>
        <taxon>Betaproteobacteria</taxon>
        <taxon>Burkholderiales</taxon>
        <taxon>Burkholderiaceae</taxon>
        <taxon>Burkholderia</taxon>
        <taxon>Burkholderia cepacia complex</taxon>
    </lineage>
</organism>
<dbReference type="NCBIfam" id="NF033889">
    <property type="entry name" value="termin_lrg_T7"/>
    <property type="match status" value="1"/>
</dbReference>
<name>A0A104UMR5_9BURK</name>
<dbReference type="Gene3D" id="3.30.420.240">
    <property type="match status" value="1"/>
</dbReference>
<dbReference type="EMBL" id="LPHB01000025">
    <property type="protein sequence ID" value="KWA66073.1"/>
    <property type="molecule type" value="Genomic_DNA"/>
</dbReference>
<dbReference type="InterPro" id="IPR054762">
    <property type="entry name" value="Gp19_RNaseH-like"/>
</dbReference>
<dbReference type="InterPro" id="IPR047987">
    <property type="entry name" value="Gp19-like_virus"/>
</dbReference>
<dbReference type="Pfam" id="PF22530">
    <property type="entry name" value="Terminase-T7_RNaseH-like"/>
    <property type="match status" value="1"/>
</dbReference>
<evidence type="ECO:0000313" key="3">
    <source>
        <dbReference type="Proteomes" id="UP000068603"/>
    </source>
</evidence>
<dbReference type="AlphaFoldDB" id="A0A104UMR5"/>
<evidence type="ECO:0000313" key="2">
    <source>
        <dbReference type="EMBL" id="KWA66073.1"/>
    </source>
</evidence>
<dbReference type="RefSeq" id="WP_059891474.1">
    <property type="nucleotide sequence ID" value="NZ_LPAO01000035.1"/>
</dbReference>
<feature type="domain" description="Terminase large subunit ribonuclease H-like" evidence="1">
    <location>
        <begin position="399"/>
        <end position="463"/>
    </location>
</feature>
<dbReference type="Proteomes" id="UP000068603">
    <property type="component" value="Unassembled WGS sequence"/>
</dbReference>
<protein>
    <submittedName>
        <fullName evidence="2">Transcriptional regulator</fullName>
    </submittedName>
</protein>
<proteinExistence type="predicted"/>
<evidence type="ECO:0000259" key="1">
    <source>
        <dbReference type="Pfam" id="PF22530"/>
    </source>
</evidence>
<sequence length="541" mass="61704">MRKKVSFLAFFLMWADRMRWEVPDIHVRAVIWMEHRGDLAVLRCFRGFSKSTILAIYNAWRYHDDRTYRILHQSESDPTAYKTSRDTKNVLRNHPLTRDLLPPGRGTVEQWWCIGAMDERNASMYAKGILSNVTSARADEAQNDDVEVPRNIQTPEAREKLRYRLGEQTHILVPGGRTLYIGTPHTHDSLYDEIEAMGADCLTIRMFEREYRIDRAKTKTAAVPFKPEYVFVGIGKDARLLEEGRDYRYSHGKTTFTTAPDALVDCYAGCAWPERFDRAELLKRRQRTRTINEWDSQYQLHSKPIHDSRLDPEHIKAYDVHPRVESANRGIRMMLGNVQIVSGRAYWDPSKGKIGGDASAFSLMLDDGYGNHYWHVAEPLTGELAEFSDERNTKIIGGQVMQLAALARRFNIVQVCVETNGIGAFVPTVLKRALKQEELRCAVKEVVQSSNKNERILAGLESPLASGVLWAHVDVLDGPMWDQMKDWNPVIKNQPDDYLDSGAGAILQAPVRINHLVGKPTADVGKDWRQSAGVYDVTFEN</sequence>
<gene>
    <name evidence="2" type="ORF">WT44_07520</name>
</gene>
<reference evidence="2 3" key="1">
    <citation type="submission" date="2015-11" db="EMBL/GenBank/DDBJ databases">
        <title>Expanding the genomic diversity of Burkholderia species for the development of highly accurate diagnostics.</title>
        <authorList>
            <person name="Sahl J."/>
            <person name="Keim P."/>
            <person name="Wagner D."/>
        </authorList>
    </citation>
    <scope>NUCLEOTIDE SEQUENCE [LARGE SCALE GENOMIC DNA]</scope>
    <source>
        <strain evidence="2 3">MSMB1960WGS</strain>
    </source>
</reference>
<comment type="caution">
    <text evidence="2">The sequence shown here is derived from an EMBL/GenBank/DDBJ whole genome shotgun (WGS) entry which is preliminary data.</text>
</comment>
<accession>A0A104UMR5</accession>